<comment type="caution">
    <text evidence="3">The sequence shown here is derived from an EMBL/GenBank/DDBJ whole genome shotgun (WGS) entry which is preliminary data.</text>
</comment>
<accession>A0ABR2II33</accession>
<dbReference type="EMBL" id="JAPCWZ010000005">
    <property type="protein sequence ID" value="KAK8863245.1"/>
    <property type="molecule type" value="Genomic_DNA"/>
</dbReference>
<proteinExistence type="predicted"/>
<keyword evidence="4" id="KW-1185">Reference proteome</keyword>
<organism evidence="3 4">
    <name type="scientific">Apiospora arundinis</name>
    <dbReference type="NCBI Taxonomy" id="335852"/>
    <lineage>
        <taxon>Eukaryota</taxon>
        <taxon>Fungi</taxon>
        <taxon>Dikarya</taxon>
        <taxon>Ascomycota</taxon>
        <taxon>Pezizomycotina</taxon>
        <taxon>Sordariomycetes</taxon>
        <taxon>Xylariomycetidae</taxon>
        <taxon>Amphisphaeriales</taxon>
        <taxon>Apiosporaceae</taxon>
        <taxon>Apiospora</taxon>
    </lineage>
</organism>
<protein>
    <submittedName>
        <fullName evidence="3">Uncharacterized protein</fullName>
    </submittedName>
</protein>
<feature type="transmembrane region" description="Helical" evidence="2">
    <location>
        <begin position="408"/>
        <end position="432"/>
    </location>
</feature>
<dbReference type="Proteomes" id="UP001390339">
    <property type="component" value="Unassembled WGS sequence"/>
</dbReference>
<feature type="region of interest" description="Disordered" evidence="1">
    <location>
        <begin position="207"/>
        <end position="226"/>
    </location>
</feature>
<evidence type="ECO:0000256" key="2">
    <source>
        <dbReference type="SAM" id="Phobius"/>
    </source>
</evidence>
<keyword evidence="2" id="KW-0812">Transmembrane</keyword>
<name>A0ABR2II33_9PEZI</name>
<reference evidence="3 4" key="1">
    <citation type="journal article" date="2024" name="IMA Fungus">
        <title>Apiospora arundinis, a panoply of carbohydrate-active enzymes and secondary metabolites.</title>
        <authorList>
            <person name="Sorensen T."/>
            <person name="Petersen C."/>
            <person name="Muurmann A.T."/>
            <person name="Christiansen J.V."/>
            <person name="Brundto M.L."/>
            <person name="Overgaard C.K."/>
            <person name="Boysen A.T."/>
            <person name="Wollenberg R.D."/>
            <person name="Larsen T.O."/>
            <person name="Sorensen J.L."/>
            <person name="Nielsen K.L."/>
            <person name="Sondergaard T.E."/>
        </authorList>
    </citation>
    <scope>NUCLEOTIDE SEQUENCE [LARGE SCALE GENOMIC DNA]</scope>
    <source>
        <strain evidence="3 4">AAU 773</strain>
    </source>
</reference>
<evidence type="ECO:0000313" key="4">
    <source>
        <dbReference type="Proteomes" id="UP001390339"/>
    </source>
</evidence>
<keyword evidence="2" id="KW-1133">Transmembrane helix</keyword>
<evidence type="ECO:0000256" key="1">
    <source>
        <dbReference type="SAM" id="MobiDB-lite"/>
    </source>
</evidence>
<gene>
    <name evidence="3" type="ORF">PGQ11_009480</name>
</gene>
<keyword evidence="2" id="KW-0472">Membrane</keyword>
<sequence>MVSHYYEQLLSVIKHAISSSTDSRSSIGPPAASCGSQVVTTGLKHSKKAWYAYGAALGKFEKYIEPEIGAAVRNVELAYADIYYQLYMIGRQPETSRPTVMVCCTDSGVRQEVEGLIRKSGIFDQHLEFRLEARALLLEQPEPARLLYGPREPTKKGPKNAPLGLRIGTLNTLDGRSKPLYSTGGVVVQIGEDFYQMTVKHAFERIEARSSQASSPSRGKRYPGHGPHEWAYVARSSEEERILRGDKSSPRLDYVLLPLRVRPVDANMARVKDRSSASELYTKTVMDIPPRPWKVVAVTGSSGALHGTLLPGPAYLRAANSHFIQKLYIVQLQGTVVEGDSGSAVLDEETGGLYGHIVRGCPNTGTVYIGPAGPIFDDLKRRFHNKAVGIAQWRKNDGVRTIDPVRRIAIIILGISIVFAVLVSLQSLYLTILA</sequence>
<evidence type="ECO:0000313" key="3">
    <source>
        <dbReference type="EMBL" id="KAK8863245.1"/>
    </source>
</evidence>